<reference evidence="1" key="1">
    <citation type="submission" date="2019-12" db="EMBL/GenBank/DDBJ databases">
        <title>Genome sequencing and annotation of Brassica cretica.</title>
        <authorList>
            <person name="Studholme D.J."/>
            <person name="Sarris P."/>
        </authorList>
    </citation>
    <scope>NUCLEOTIDE SEQUENCE</scope>
    <source>
        <strain evidence="1">PFS-109/04</strain>
        <tissue evidence="1">Leaf</tissue>
    </source>
</reference>
<dbReference type="AlphaFoldDB" id="A0A8S9R2W9"/>
<comment type="caution">
    <text evidence="1">The sequence shown here is derived from an EMBL/GenBank/DDBJ whole genome shotgun (WGS) entry which is preliminary data.</text>
</comment>
<dbReference type="Proteomes" id="UP000712600">
    <property type="component" value="Unassembled WGS sequence"/>
</dbReference>
<organism evidence="1 2">
    <name type="scientific">Brassica cretica</name>
    <name type="common">Mustard</name>
    <dbReference type="NCBI Taxonomy" id="69181"/>
    <lineage>
        <taxon>Eukaryota</taxon>
        <taxon>Viridiplantae</taxon>
        <taxon>Streptophyta</taxon>
        <taxon>Embryophyta</taxon>
        <taxon>Tracheophyta</taxon>
        <taxon>Spermatophyta</taxon>
        <taxon>Magnoliopsida</taxon>
        <taxon>eudicotyledons</taxon>
        <taxon>Gunneridae</taxon>
        <taxon>Pentapetalae</taxon>
        <taxon>rosids</taxon>
        <taxon>malvids</taxon>
        <taxon>Brassicales</taxon>
        <taxon>Brassicaceae</taxon>
        <taxon>Brassiceae</taxon>
        <taxon>Brassica</taxon>
    </lineage>
</organism>
<evidence type="ECO:0000313" key="1">
    <source>
        <dbReference type="EMBL" id="KAF3559554.1"/>
    </source>
</evidence>
<protein>
    <recommendedName>
        <fullName evidence="3">DUF1985 domain-containing protein</fullName>
    </recommendedName>
</protein>
<sequence>MKADDSGERLKMAVLYFLARVIRGRSKRGYFIEHFILPAVDDLDFFTKFSWGCYTFDDCMKEIFHLRDHVRDGIPEKA</sequence>
<gene>
    <name evidence="1" type="ORF">F2Q69_00012329</name>
</gene>
<evidence type="ECO:0000313" key="2">
    <source>
        <dbReference type="Proteomes" id="UP000712600"/>
    </source>
</evidence>
<proteinExistence type="predicted"/>
<evidence type="ECO:0008006" key="3">
    <source>
        <dbReference type="Google" id="ProtNLM"/>
    </source>
</evidence>
<name>A0A8S9R2W9_BRACR</name>
<dbReference type="EMBL" id="QGKX02000996">
    <property type="protein sequence ID" value="KAF3559554.1"/>
    <property type="molecule type" value="Genomic_DNA"/>
</dbReference>
<accession>A0A8S9R2W9</accession>